<dbReference type="EMBL" id="GBRH01177539">
    <property type="protein sequence ID" value="JAE20357.1"/>
    <property type="molecule type" value="Transcribed_RNA"/>
</dbReference>
<protein>
    <submittedName>
        <fullName evidence="1">Uncharacterized protein</fullName>
    </submittedName>
</protein>
<accession>A0A0A9G790</accession>
<dbReference type="AlphaFoldDB" id="A0A0A9G790"/>
<name>A0A0A9G790_ARUDO</name>
<evidence type="ECO:0000313" key="1">
    <source>
        <dbReference type="EMBL" id="JAE20357.1"/>
    </source>
</evidence>
<reference evidence="1" key="2">
    <citation type="journal article" date="2015" name="Data Brief">
        <title>Shoot transcriptome of the giant reed, Arundo donax.</title>
        <authorList>
            <person name="Barrero R.A."/>
            <person name="Guerrero F.D."/>
            <person name="Moolhuijzen P."/>
            <person name="Goolsby J.A."/>
            <person name="Tidwell J."/>
            <person name="Bellgard S.E."/>
            <person name="Bellgard M.I."/>
        </authorList>
    </citation>
    <scope>NUCLEOTIDE SEQUENCE</scope>
    <source>
        <tissue evidence="1">Shoot tissue taken approximately 20 cm above the soil surface</tissue>
    </source>
</reference>
<sequence>MECYQRRNHNRTETNPNASVQIFSEWWTVVSQDLILLHIQAAISLNGHGRWGSKRNASSPVISCYSTQCLGVLNSPVKIYLTTELIDELEEGIKVHLLPNYPLTVSFQDCHAQVHVEVF</sequence>
<proteinExistence type="predicted"/>
<reference evidence="1" key="1">
    <citation type="submission" date="2014-09" db="EMBL/GenBank/DDBJ databases">
        <authorList>
            <person name="Magalhaes I.L.F."/>
            <person name="Oliveira U."/>
            <person name="Santos F.R."/>
            <person name="Vidigal T.H.D.A."/>
            <person name="Brescovit A.D."/>
            <person name="Santos A.J."/>
        </authorList>
    </citation>
    <scope>NUCLEOTIDE SEQUENCE</scope>
    <source>
        <tissue evidence="1">Shoot tissue taken approximately 20 cm above the soil surface</tissue>
    </source>
</reference>
<organism evidence="1">
    <name type="scientific">Arundo donax</name>
    <name type="common">Giant reed</name>
    <name type="synonym">Donax arundinaceus</name>
    <dbReference type="NCBI Taxonomy" id="35708"/>
    <lineage>
        <taxon>Eukaryota</taxon>
        <taxon>Viridiplantae</taxon>
        <taxon>Streptophyta</taxon>
        <taxon>Embryophyta</taxon>
        <taxon>Tracheophyta</taxon>
        <taxon>Spermatophyta</taxon>
        <taxon>Magnoliopsida</taxon>
        <taxon>Liliopsida</taxon>
        <taxon>Poales</taxon>
        <taxon>Poaceae</taxon>
        <taxon>PACMAD clade</taxon>
        <taxon>Arundinoideae</taxon>
        <taxon>Arundineae</taxon>
        <taxon>Arundo</taxon>
    </lineage>
</organism>